<dbReference type="PANTHER" id="PTHR39198">
    <property type="entry name" value="HYPOTHETICAL MEMBRANE PROTEIN, CONSERVED"/>
    <property type="match status" value="1"/>
</dbReference>
<name>A0A562S5X9_9BRAD</name>
<dbReference type="RefSeq" id="WP_145831234.1">
    <property type="nucleotide sequence ID" value="NZ_VLLA01000001.1"/>
</dbReference>
<evidence type="ECO:0000256" key="2">
    <source>
        <dbReference type="SAM" id="SignalP"/>
    </source>
</evidence>
<reference evidence="4 5" key="1">
    <citation type="journal article" date="2015" name="Stand. Genomic Sci.">
        <title>Genomic Encyclopedia of Bacterial and Archaeal Type Strains, Phase III: the genomes of soil and plant-associated and newly described type strains.</title>
        <authorList>
            <person name="Whitman W.B."/>
            <person name="Woyke T."/>
            <person name="Klenk H.P."/>
            <person name="Zhou Y."/>
            <person name="Lilburn T.G."/>
            <person name="Beck B.J."/>
            <person name="De Vos P."/>
            <person name="Vandamme P."/>
            <person name="Eisen J.A."/>
            <person name="Garrity G."/>
            <person name="Hugenholtz P."/>
            <person name="Kyrpides N.C."/>
        </authorList>
    </citation>
    <scope>NUCLEOTIDE SEQUENCE [LARGE SCALE GENOMIC DNA]</scope>
    <source>
        <strain evidence="4 5">CGMCC 1.10948</strain>
    </source>
</reference>
<evidence type="ECO:0000313" key="5">
    <source>
        <dbReference type="Proteomes" id="UP000316291"/>
    </source>
</evidence>
<dbReference type="InterPro" id="IPR018905">
    <property type="entry name" value="A-galactase_NEW3"/>
</dbReference>
<sequence>MRSFKRGARFFLSVVLATLIGPAASLAAETSPPLTGLWITTPHPEFSLKPGEAGSIQLSVRNAHQPPQRLGLSLEGLPEGWEAAFKGGGRQVSAVMVGPDETERLTLELKPPAGISAGTFALKVNARQDGQTISLPLSVRLSEAASGKLTLEPELPALRGTPRSTFSFRIKATNGGSDQSLFNLSARTPEGFQAKFKRGYGSEEITGLPINAGSSENITLDIVPSRAAPAGRYPIAVRLSGGDKSAETALSLEVTGEPQLRMVGPQERLSGDAVAGEESNFTFSLVNGGSAPATDIEMSASPPSGWSVTFEPKQIGSIAPNQTREVNVKIKPSERAVAGDYMVTLRSGGGGGLSESVQFRTTVRTSTIWGVAGLGVIAAAVLVLGGAVMRYGRR</sequence>
<keyword evidence="1" id="KW-0812">Transmembrane</keyword>
<evidence type="ECO:0000259" key="3">
    <source>
        <dbReference type="Pfam" id="PF10633"/>
    </source>
</evidence>
<dbReference type="AlphaFoldDB" id="A0A562S5X9"/>
<evidence type="ECO:0000256" key="1">
    <source>
        <dbReference type="SAM" id="Phobius"/>
    </source>
</evidence>
<dbReference type="Gene3D" id="2.60.40.10">
    <property type="entry name" value="Immunoglobulins"/>
    <property type="match status" value="1"/>
</dbReference>
<evidence type="ECO:0000313" key="4">
    <source>
        <dbReference type="EMBL" id="TWI76513.1"/>
    </source>
</evidence>
<keyword evidence="5" id="KW-1185">Reference proteome</keyword>
<feature type="signal peptide" evidence="2">
    <location>
        <begin position="1"/>
        <end position="27"/>
    </location>
</feature>
<dbReference type="EMBL" id="VLLA01000001">
    <property type="protein sequence ID" value="TWI76513.1"/>
    <property type="molecule type" value="Genomic_DNA"/>
</dbReference>
<dbReference type="OrthoDB" id="8631677at2"/>
<comment type="caution">
    <text evidence="4">The sequence shown here is derived from an EMBL/GenBank/DDBJ whole genome shotgun (WGS) entry which is preliminary data.</text>
</comment>
<feature type="transmembrane region" description="Helical" evidence="1">
    <location>
        <begin position="368"/>
        <end position="389"/>
    </location>
</feature>
<accession>A0A562S5X9</accession>
<feature type="chain" id="PRO_5021795837" evidence="2">
    <location>
        <begin position="28"/>
        <end position="394"/>
    </location>
</feature>
<dbReference type="Proteomes" id="UP000316291">
    <property type="component" value="Unassembled WGS sequence"/>
</dbReference>
<gene>
    <name evidence="4" type="ORF">IQ16_00755</name>
</gene>
<dbReference type="PANTHER" id="PTHR39198:SF1">
    <property type="entry name" value="ALPHA-GALACTOSIDASE NEW3 DOMAIN-CONTAINING PROTEIN"/>
    <property type="match status" value="1"/>
</dbReference>
<keyword evidence="1" id="KW-0472">Membrane</keyword>
<dbReference type="InterPro" id="IPR013783">
    <property type="entry name" value="Ig-like_fold"/>
</dbReference>
<protein>
    <submittedName>
        <fullName evidence="4">Putative membrane protein</fullName>
    </submittedName>
</protein>
<keyword evidence="1" id="KW-1133">Transmembrane helix</keyword>
<feature type="domain" description="Alpha-galactosidase NEW3" evidence="3">
    <location>
        <begin position="274"/>
        <end position="346"/>
    </location>
</feature>
<organism evidence="4 5">
    <name type="scientific">Bradyrhizobium huanghuaihaiense</name>
    <dbReference type="NCBI Taxonomy" id="990078"/>
    <lineage>
        <taxon>Bacteria</taxon>
        <taxon>Pseudomonadati</taxon>
        <taxon>Pseudomonadota</taxon>
        <taxon>Alphaproteobacteria</taxon>
        <taxon>Hyphomicrobiales</taxon>
        <taxon>Nitrobacteraceae</taxon>
        <taxon>Bradyrhizobium</taxon>
    </lineage>
</organism>
<proteinExistence type="predicted"/>
<keyword evidence="2" id="KW-0732">Signal</keyword>
<dbReference type="Pfam" id="PF10633">
    <property type="entry name" value="NPCBM_assoc"/>
    <property type="match status" value="2"/>
</dbReference>
<feature type="domain" description="Alpha-galactosidase NEW3" evidence="3">
    <location>
        <begin position="49"/>
        <end position="127"/>
    </location>
</feature>